<keyword evidence="2" id="KW-1185">Reference proteome</keyword>
<evidence type="ECO:0000313" key="2">
    <source>
        <dbReference type="Proteomes" id="UP000798662"/>
    </source>
</evidence>
<comment type="caution">
    <text evidence="1">The sequence shown here is derived from an EMBL/GenBank/DDBJ whole genome shotgun (WGS) entry which is preliminary data.</text>
</comment>
<gene>
    <name evidence="1" type="ORF">I4F81_011913</name>
</gene>
<evidence type="ECO:0000313" key="1">
    <source>
        <dbReference type="EMBL" id="KAK1869437.1"/>
    </source>
</evidence>
<name>A0ACC3CGW1_PYRYE</name>
<protein>
    <submittedName>
        <fullName evidence="1">Uncharacterized protein</fullName>
    </submittedName>
</protein>
<proteinExistence type="predicted"/>
<dbReference type="Proteomes" id="UP000798662">
    <property type="component" value="Chromosome 3"/>
</dbReference>
<accession>A0ACC3CGW1</accession>
<dbReference type="EMBL" id="CM020620">
    <property type="protein sequence ID" value="KAK1869437.1"/>
    <property type="molecule type" value="Genomic_DNA"/>
</dbReference>
<sequence>MSRFCVRRRRSDARGRHWSYLTLDCRGYLLAAVCCLVLVLLAVQYVDLSKLHKNSLKRYLTHFGIEARGNTKIELLKIVSVHFAQMPVQELAVARDFHNFARSERGKRILEKGSANLQVRS</sequence>
<organism evidence="1 2">
    <name type="scientific">Pyropia yezoensis</name>
    <name type="common">Susabi-nori</name>
    <name type="synonym">Porphyra yezoensis</name>
    <dbReference type="NCBI Taxonomy" id="2788"/>
    <lineage>
        <taxon>Eukaryota</taxon>
        <taxon>Rhodophyta</taxon>
        <taxon>Bangiophyceae</taxon>
        <taxon>Bangiales</taxon>
        <taxon>Bangiaceae</taxon>
        <taxon>Pyropia</taxon>
    </lineage>
</organism>
<reference evidence="1" key="1">
    <citation type="submission" date="2019-11" db="EMBL/GenBank/DDBJ databases">
        <title>Nori genome reveals adaptations in red seaweeds to the harsh intertidal environment.</title>
        <authorList>
            <person name="Wang D."/>
            <person name="Mao Y."/>
        </authorList>
    </citation>
    <scope>NUCLEOTIDE SEQUENCE</scope>
    <source>
        <tissue evidence="1">Gametophyte</tissue>
    </source>
</reference>